<evidence type="ECO:0000256" key="7">
    <source>
        <dbReference type="ARBA" id="ARBA00022753"/>
    </source>
</evidence>
<evidence type="ECO:0000259" key="15">
    <source>
        <dbReference type="Pfam" id="PF00999"/>
    </source>
</evidence>
<evidence type="ECO:0000256" key="13">
    <source>
        <dbReference type="SAM" id="Phobius"/>
    </source>
</evidence>
<keyword evidence="7" id="KW-0967">Endosome</keyword>
<dbReference type="Proteomes" id="UP001195483">
    <property type="component" value="Unassembled WGS sequence"/>
</dbReference>
<keyword evidence="14" id="KW-0732">Signal</keyword>
<dbReference type="InterPro" id="IPR006153">
    <property type="entry name" value="Cation/H_exchanger_TM"/>
</dbReference>
<evidence type="ECO:0000256" key="1">
    <source>
        <dbReference type="ARBA" id="ARBA00004195"/>
    </source>
</evidence>
<keyword evidence="10" id="KW-0406">Ion transport</keyword>
<dbReference type="PRINTS" id="PR01084">
    <property type="entry name" value="NAHEXCHNGR"/>
</dbReference>
<evidence type="ECO:0000256" key="8">
    <source>
        <dbReference type="ARBA" id="ARBA00022989"/>
    </source>
</evidence>
<sequence>MLMYFGFLMTVMTVVMTDNPSVPLTPSDAVAEAKSEEKVTKTHQTDSLTILMLLALLLLTVLTIWLFKHRRFRYVHETGLSMIYGLIVGAIIRYSNSPAKEITAEATLKNFNLSENPETIYITRFNQTLKYDLVGFVKKVAVEEVPLEKTVTFDSEIFFNIMLPIIIFEAGYSMKRRHFFRNIGAIMTYAFLGTTISFLVVGGIMYGLTRVNANVREHFHLNDCFFFGAIISATDPVTVLAIFHDLNVDVDLYALVFGEAVLNDAVSIVLSGSVEEYSKKAANGEGFSAEAFFMAVLNFLGFFFGSFSIGVTRSCQGHKIYSNAFSGS</sequence>
<comment type="subcellular location">
    <subcellularLocation>
        <location evidence="2">Cell membrane</location>
        <topology evidence="2">Multi-pass membrane protein</topology>
    </subcellularLocation>
    <subcellularLocation>
        <location evidence="1">Recycling endosome membrane</location>
        <topology evidence="1">Multi-pass membrane protein</topology>
    </subcellularLocation>
</comment>
<feature type="domain" description="Cation/H+ exchanger transmembrane" evidence="15">
    <location>
        <begin position="59"/>
        <end position="311"/>
    </location>
</feature>
<keyword evidence="8 13" id="KW-1133">Transmembrane helix</keyword>
<dbReference type="Gene3D" id="6.10.140.1330">
    <property type="match status" value="1"/>
</dbReference>
<reference evidence="16" key="3">
    <citation type="submission" date="2023-05" db="EMBL/GenBank/DDBJ databases">
        <authorList>
            <person name="Smith C.H."/>
        </authorList>
    </citation>
    <scope>NUCLEOTIDE SEQUENCE</scope>
    <source>
        <strain evidence="16">CHS0354</strain>
        <tissue evidence="16">Mantle</tissue>
    </source>
</reference>
<proteinExistence type="inferred from homology"/>
<organism evidence="16 17">
    <name type="scientific">Potamilus streckersoni</name>
    <dbReference type="NCBI Taxonomy" id="2493646"/>
    <lineage>
        <taxon>Eukaryota</taxon>
        <taxon>Metazoa</taxon>
        <taxon>Spiralia</taxon>
        <taxon>Lophotrochozoa</taxon>
        <taxon>Mollusca</taxon>
        <taxon>Bivalvia</taxon>
        <taxon>Autobranchia</taxon>
        <taxon>Heteroconchia</taxon>
        <taxon>Palaeoheterodonta</taxon>
        <taxon>Unionida</taxon>
        <taxon>Unionoidea</taxon>
        <taxon>Unionidae</taxon>
        <taxon>Ambleminae</taxon>
        <taxon>Lampsilini</taxon>
        <taxon>Potamilus</taxon>
    </lineage>
</organism>
<dbReference type="GO" id="GO:0015386">
    <property type="term" value="F:potassium:proton antiporter activity"/>
    <property type="evidence" value="ECO:0007669"/>
    <property type="project" value="TreeGrafter"/>
</dbReference>
<dbReference type="PANTHER" id="PTHR10110">
    <property type="entry name" value="SODIUM/HYDROGEN EXCHANGER"/>
    <property type="match status" value="1"/>
</dbReference>
<keyword evidence="17" id="KW-1185">Reference proteome</keyword>
<evidence type="ECO:0000256" key="14">
    <source>
        <dbReference type="SAM" id="SignalP"/>
    </source>
</evidence>
<evidence type="ECO:0000256" key="4">
    <source>
        <dbReference type="ARBA" id="ARBA00022448"/>
    </source>
</evidence>
<dbReference type="PANTHER" id="PTHR10110:SF187">
    <property type="entry name" value="SODIUM_HYDROGEN EXCHANGER"/>
    <property type="match status" value="1"/>
</dbReference>
<evidence type="ECO:0000256" key="5">
    <source>
        <dbReference type="ARBA" id="ARBA00022475"/>
    </source>
</evidence>
<feature type="transmembrane region" description="Helical" evidence="13">
    <location>
        <begin position="49"/>
        <end position="67"/>
    </location>
</feature>
<keyword evidence="9" id="KW-0915">Sodium</keyword>
<gene>
    <name evidence="16" type="ORF">CHS0354_031686</name>
</gene>
<feature type="signal peptide" evidence="14">
    <location>
        <begin position="1"/>
        <end position="17"/>
    </location>
</feature>
<dbReference type="GO" id="GO:0098719">
    <property type="term" value="P:sodium ion import across plasma membrane"/>
    <property type="evidence" value="ECO:0007669"/>
    <property type="project" value="TreeGrafter"/>
</dbReference>
<dbReference type="InterPro" id="IPR018422">
    <property type="entry name" value="Cation/H_exchanger_CPA1"/>
</dbReference>
<dbReference type="GO" id="GO:0055038">
    <property type="term" value="C:recycling endosome membrane"/>
    <property type="evidence" value="ECO:0007669"/>
    <property type="project" value="UniProtKB-SubCell"/>
</dbReference>
<comment type="caution">
    <text evidence="16">The sequence shown here is derived from an EMBL/GenBank/DDBJ whole genome shotgun (WGS) entry which is preliminary data.</text>
</comment>
<dbReference type="InterPro" id="IPR004709">
    <property type="entry name" value="NaH_exchanger"/>
</dbReference>
<dbReference type="GO" id="GO:0015385">
    <property type="term" value="F:sodium:proton antiporter activity"/>
    <property type="evidence" value="ECO:0007669"/>
    <property type="project" value="InterPro"/>
</dbReference>
<evidence type="ECO:0000256" key="12">
    <source>
        <dbReference type="ARBA" id="ARBA00023201"/>
    </source>
</evidence>
<keyword evidence="12" id="KW-0739">Sodium transport</keyword>
<evidence type="ECO:0000256" key="6">
    <source>
        <dbReference type="ARBA" id="ARBA00022692"/>
    </source>
</evidence>
<keyword evidence="6 13" id="KW-0812">Transmembrane</keyword>
<feature type="transmembrane region" description="Helical" evidence="13">
    <location>
        <begin position="157"/>
        <end position="174"/>
    </location>
</feature>
<accession>A0AAE0SRV7</accession>
<comment type="similarity">
    <text evidence="3">Belongs to the monovalent cation:proton antiporter 1 (CPA1) transporter (TC 2.A.36) family.</text>
</comment>
<evidence type="ECO:0000256" key="11">
    <source>
        <dbReference type="ARBA" id="ARBA00023136"/>
    </source>
</evidence>
<feature type="transmembrane region" description="Helical" evidence="13">
    <location>
        <begin position="225"/>
        <end position="243"/>
    </location>
</feature>
<feature type="transmembrane region" description="Helical" evidence="13">
    <location>
        <begin position="250"/>
        <end position="271"/>
    </location>
</feature>
<protein>
    <recommendedName>
        <fullName evidence="15">Cation/H+ exchanger transmembrane domain-containing protein</fullName>
    </recommendedName>
</protein>
<dbReference type="PRINTS" id="PR01088">
    <property type="entry name" value="NAHEXCHNGR6"/>
</dbReference>
<keyword evidence="5" id="KW-1003">Cell membrane</keyword>
<reference evidence="16" key="1">
    <citation type="journal article" date="2021" name="Genome Biol. Evol.">
        <title>A High-Quality Reference Genome for a Parasitic Bivalve with Doubly Uniparental Inheritance (Bivalvia: Unionida).</title>
        <authorList>
            <person name="Smith C.H."/>
        </authorList>
    </citation>
    <scope>NUCLEOTIDE SEQUENCE</scope>
    <source>
        <strain evidence="16">CHS0354</strain>
    </source>
</reference>
<feature type="transmembrane region" description="Helical" evidence="13">
    <location>
        <begin position="74"/>
        <end position="92"/>
    </location>
</feature>
<dbReference type="Pfam" id="PF00999">
    <property type="entry name" value="Na_H_Exchanger"/>
    <property type="match status" value="1"/>
</dbReference>
<dbReference type="InterPro" id="IPR002090">
    <property type="entry name" value="NHE-6/7/9"/>
</dbReference>
<feature type="transmembrane region" description="Helical" evidence="13">
    <location>
        <begin position="291"/>
        <end position="311"/>
    </location>
</feature>
<evidence type="ECO:0000256" key="3">
    <source>
        <dbReference type="ARBA" id="ARBA00007367"/>
    </source>
</evidence>
<evidence type="ECO:0000256" key="10">
    <source>
        <dbReference type="ARBA" id="ARBA00023065"/>
    </source>
</evidence>
<name>A0AAE0SRV7_9BIVA</name>
<evidence type="ECO:0000313" key="16">
    <source>
        <dbReference type="EMBL" id="KAK3596907.1"/>
    </source>
</evidence>
<reference evidence="16" key="2">
    <citation type="journal article" date="2021" name="Genome Biol. Evol.">
        <title>Developing a high-quality reference genome for a parasitic bivalve with doubly uniparental inheritance (Bivalvia: Unionida).</title>
        <authorList>
            <person name="Smith C.H."/>
        </authorList>
    </citation>
    <scope>NUCLEOTIDE SEQUENCE</scope>
    <source>
        <strain evidence="16">CHS0354</strain>
        <tissue evidence="16">Mantle</tissue>
    </source>
</reference>
<dbReference type="GO" id="GO:0051453">
    <property type="term" value="P:regulation of intracellular pH"/>
    <property type="evidence" value="ECO:0007669"/>
    <property type="project" value="TreeGrafter"/>
</dbReference>
<dbReference type="GO" id="GO:0005886">
    <property type="term" value="C:plasma membrane"/>
    <property type="evidence" value="ECO:0007669"/>
    <property type="project" value="UniProtKB-SubCell"/>
</dbReference>
<evidence type="ECO:0000256" key="9">
    <source>
        <dbReference type="ARBA" id="ARBA00023053"/>
    </source>
</evidence>
<dbReference type="AlphaFoldDB" id="A0AAE0SRV7"/>
<evidence type="ECO:0000256" key="2">
    <source>
        <dbReference type="ARBA" id="ARBA00004651"/>
    </source>
</evidence>
<evidence type="ECO:0000313" key="17">
    <source>
        <dbReference type="Proteomes" id="UP001195483"/>
    </source>
</evidence>
<feature type="transmembrane region" description="Helical" evidence="13">
    <location>
        <begin position="186"/>
        <end position="205"/>
    </location>
</feature>
<keyword evidence="11 13" id="KW-0472">Membrane</keyword>
<feature type="chain" id="PRO_5042074170" description="Cation/H+ exchanger transmembrane domain-containing protein" evidence="14">
    <location>
        <begin position="18"/>
        <end position="328"/>
    </location>
</feature>
<keyword evidence="4" id="KW-0813">Transport</keyword>
<dbReference type="EMBL" id="JAEAOA010001892">
    <property type="protein sequence ID" value="KAK3596907.1"/>
    <property type="molecule type" value="Genomic_DNA"/>
</dbReference>